<dbReference type="EMBL" id="AP017313">
    <property type="protein sequence ID" value="BAU55558.1"/>
    <property type="molecule type" value="Genomic_DNA"/>
</dbReference>
<dbReference type="AlphaFoldDB" id="A0A110B6A1"/>
<dbReference type="PROSITE" id="PS51257">
    <property type="entry name" value="PROKAR_LIPOPROTEIN"/>
    <property type="match status" value="1"/>
</dbReference>
<name>A0A110B6A1_9SPHI</name>
<organism evidence="1 2">
    <name type="scientific">Mucilaginibacter gotjawali</name>
    <dbReference type="NCBI Taxonomy" id="1550579"/>
    <lineage>
        <taxon>Bacteria</taxon>
        <taxon>Pseudomonadati</taxon>
        <taxon>Bacteroidota</taxon>
        <taxon>Sphingobacteriia</taxon>
        <taxon>Sphingobacteriales</taxon>
        <taxon>Sphingobacteriaceae</taxon>
        <taxon>Mucilaginibacter</taxon>
    </lineage>
</organism>
<proteinExistence type="predicted"/>
<dbReference type="KEGG" id="mgot:MgSA37_03748"/>
<evidence type="ECO:0000313" key="1">
    <source>
        <dbReference type="EMBL" id="BAU55558.1"/>
    </source>
</evidence>
<keyword evidence="2" id="KW-1185">Reference proteome</keyword>
<protein>
    <submittedName>
        <fullName evidence="1">Uncharacterized protein</fullName>
    </submittedName>
</protein>
<sequence length="191" mass="21747">MKSIPFLFLIFSIIITSCNYDAKKSALVKRHKQPTRPDAVDTNKILLSRTYLHAFSDQSKLDTFKLIIRGSSINTGSLKFEIISYKNEKIYNENYSAVDLLGDLDDLSAKESEDTIKSRFSHFFNPDDFYTPALDRKLDLTDTDYVDINTQKDISADPTAVGFIYSIGYETSLEIAYSKKQKKTLVCYASD</sequence>
<dbReference type="RefSeq" id="WP_096353934.1">
    <property type="nucleotide sequence ID" value="NZ_AP017313.1"/>
</dbReference>
<accession>A0A110B6A1</accession>
<dbReference type="Proteomes" id="UP000218263">
    <property type="component" value="Chromosome"/>
</dbReference>
<reference evidence="1 2" key="1">
    <citation type="submission" date="2015-12" db="EMBL/GenBank/DDBJ databases">
        <title>Genome sequence of Mucilaginibacter gotjawali.</title>
        <authorList>
            <person name="Lee J.S."/>
            <person name="Lee K.C."/>
            <person name="Kim K.K."/>
            <person name="Lee B.W."/>
        </authorList>
    </citation>
    <scope>NUCLEOTIDE SEQUENCE [LARGE SCALE GENOMIC DNA]</scope>
    <source>
        <strain evidence="1 2">SA3-7</strain>
    </source>
</reference>
<gene>
    <name evidence="1" type="ORF">MgSA37_03748</name>
</gene>
<evidence type="ECO:0000313" key="2">
    <source>
        <dbReference type="Proteomes" id="UP000218263"/>
    </source>
</evidence>
<dbReference type="OrthoDB" id="886332at2"/>